<name>A0A5S3N5H8_9FLAO</name>
<dbReference type="EMBL" id="VANR01000003">
    <property type="protein sequence ID" value="TMM30357.1"/>
    <property type="molecule type" value="Genomic_DNA"/>
</dbReference>
<evidence type="ECO:0008006" key="4">
    <source>
        <dbReference type="Google" id="ProtNLM"/>
    </source>
</evidence>
<sequence length="68" mass="7653">MLMISAFQITIFLALLLILVVFALVLAAKQKSNMRFLIWGAFILFVPFVGALACIINFYSNKNDIKTI</sequence>
<protein>
    <recommendedName>
        <fullName evidence="4">Cardiolipin synthase N-terminal domain-containing protein</fullName>
    </recommendedName>
</protein>
<accession>A0A5S3N5H8</accession>
<reference evidence="2 3" key="1">
    <citation type="submission" date="2019-05" db="EMBL/GenBank/DDBJ databases">
        <title>Polaribacter aestuariivivens sp. nov., isolated from a tidal flat.</title>
        <authorList>
            <person name="Yoon J.-H."/>
        </authorList>
    </citation>
    <scope>NUCLEOTIDE SEQUENCE [LARGE SCALE GENOMIC DNA]</scope>
    <source>
        <strain evidence="2 3">DBTF-3</strain>
    </source>
</reference>
<comment type="caution">
    <text evidence="2">The sequence shown here is derived from an EMBL/GenBank/DDBJ whole genome shotgun (WGS) entry which is preliminary data.</text>
</comment>
<evidence type="ECO:0000313" key="2">
    <source>
        <dbReference type="EMBL" id="TMM30357.1"/>
    </source>
</evidence>
<dbReference type="Proteomes" id="UP000307140">
    <property type="component" value="Unassembled WGS sequence"/>
</dbReference>
<keyword evidence="1" id="KW-0472">Membrane</keyword>
<dbReference type="OrthoDB" id="1203259at2"/>
<keyword evidence="3" id="KW-1185">Reference proteome</keyword>
<feature type="transmembrane region" description="Helical" evidence="1">
    <location>
        <begin position="37"/>
        <end position="59"/>
    </location>
</feature>
<evidence type="ECO:0000256" key="1">
    <source>
        <dbReference type="SAM" id="Phobius"/>
    </source>
</evidence>
<keyword evidence="1" id="KW-0812">Transmembrane</keyword>
<dbReference type="AlphaFoldDB" id="A0A5S3N5H8"/>
<evidence type="ECO:0000313" key="3">
    <source>
        <dbReference type="Proteomes" id="UP000307140"/>
    </source>
</evidence>
<gene>
    <name evidence="2" type="ORF">FDT66_06240</name>
</gene>
<dbReference type="RefSeq" id="WP_138535309.1">
    <property type="nucleotide sequence ID" value="NZ_VANR01000003.1"/>
</dbReference>
<organism evidence="2 3">
    <name type="scientific">Polaribacter aestuariivivens</name>
    <dbReference type="NCBI Taxonomy" id="2304626"/>
    <lineage>
        <taxon>Bacteria</taxon>
        <taxon>Pseudomonadati</taxon>
        <taxon>Bacteroidota</taxon>
        <taxon>Flavobacteriia</taxon>
        <taxon>Flavobacteriales</taxon>
        <taxon>Flavobacteriaceae</taxon>
    </lineage>
</organism>
<keyword evidence="1" id="KW-1133">Transmembrane helix</keyword>
<proteinExistence type="predicted"/>